<keyword evidence="6" id="KW-0333">Golgi apparatus</keyword>
<dbReference type="InterPro" id="IPR006153">
    <property type="entry name" value="Cation/H_exchanger_TM"/>
</dbReference>
<accession>A0A1I9GEM2</accession>
<dbReference type="GO" id="GO:0051453">
    <property type="term" value="P:regulation of intracellular pH"/>
    <property type="evidence" value="ECO:0007669"/>
    <property type="project" value="TreeGrafter"/>
</dbReference>
<dbReference type="PANTHER" id="PTHR10110:SF191">
    <property type="entry name" value="SODIUM_HYDROGEN EXCHANGER 8"/>
    <property type="match status" value="1"/>
</dbReference>
<evidence type="ECO:0000256" key="5">
    <source>
        <dbReference type="ARBA" id="ARBA00022989"/>
    </source>
</evidence>
<dbReference type="Gene3D" id="6.10.140.1330">
    <property type="match status" value="1"/>
</dbReference>
<feature type="signal peptide" evidence="13">
    <location>
        <begin position="1"/>
        <end position="28"/>
    </location>
</feature>
<evidence type="ECO:0000256" key="4">
    <source>
        <dbReference type="ARBA" id="ARBA00022692"/>
    </source>
</evidence>
<evidence type="ECO:0000256" key="10">
    <source>
        <dbReference type="ARBA" id="ARBA00023201"/>
    </source>
</evidence>
<dbReference type="EMBL" id="LN857024">
    <property type="protein sequence ID" value="CTP81946.1"/>
    <property type="molecule type" value="Genomic_DNA"/>
</dbReference>
<evidence type="ECO:0000256" key="6">
    <source>
        <dbReference type="ARBA" id="ARBA00023034"/>
    </source>
</evidence>
<feature type="transmembrane region" description="Helical" evidence="12">
    <location>
        <begin position="101"/>
        <end position="123"/>
    </location>
</feature>
<keyword evidence="5 12" id="KW-1133">Transmembrane helix</keyword>
<dbReference type="Pfam" id="PF00999">
    <property type="entry name" value="Na_H_Exchanger"/>
    <property type="match status" value="1"/>
</dbReference>
<keyword evidence="8 11" id="KW-0406">Ion transport</keyword>
<evidence type="ECO:0000256" key="3">
    <source>
        <dbReference type="ARBA" id="ARBA00022449"/>
    </source>
</evidence>
<dbReference type="GO" id="GO:0000139">
    <property type="term" value="C:Golgi membrane"/>
    <property type="evidence" value="ECO:0007669"/>
    <property type="project" value="UniProtKB-SubCell"/>
</dbReference>
<name>A0A1I9GEM2_BRUMA</name>
<feature type="transmembrane region" description="Helical" evidence="12">
    <location>
        <begin position="326"/>
        <end position="345"/>
    </location>
</feature>
<evidence type="ECO:0000256" key="11">
    <source>
        <dbReference type="RuleBase" id="RU003722"/>
    </source>
</evidence>
<feature type="transmembrane region" description="Helical" evidence="12">
    <location>
        <begin position="266"/>
        <end position="286"/>
    </location>
</feature>
<dbReference type="InterPro" id="IPR004709">
    <property type="entry name" value="NaH_exchanger"/>
</dbReference>
<feature type="transmembrane region" description="Helical" evidence="12">
    <location>
        <begin position="366"/>
        <end position="386"/>
    </location>
</feature>
<keyword evidence="3 11" id="KW-0050">Antiport</keyword>
<proteinExistence type="inferred from homology"/>
<evidence type="ECO:0000256" key="2">
    <source>
        <dbReference type="ARBA" id="ARBA00022448"/>
    </source>
</evidence>
<dbReference type="GO" id="GO:0015386">
    <property type="term" value="F:potassium:proton antiporter activity"/>
    <property type="evidence" value="ECO:0007669"/>
    <property type="project" value="TreeGrafter"/>
</dbReference>
<dbReference type="PRINTS" id="PR01084">
    <property type="entry name" value="NAHEXCHNGR"/>
</dbReference>
<evidence type="ECO:0000256" key="12">
    <source>
        <dbReference type="SAM" id="Phobius"/>
    </source>
</evidence>
<organism evidence="15">
    <name type="scientific">Brugia malayi</name>
    <name type="common">Filarial nematode worm</name>
    <dbReference type="NCBI Taxonomy" id="6279"/>
    <lineage>
        <taxon>Eukaryota</taxon>
        <taxon>Metazoa</taxon>
        <taxon>Ecdysozoa</taxon>
        <taxon>Nematoda</taxon>
        <taxon>Chromadorea</taxon>
        <taxon>Rhabditida</taxon>
        <taxon>Spirurina</taxon>
        <taxon>Spiruromorpha</taxon>
        <taxon>Filarioidea</taxon>
        <taxon>Onchocercidae</taxon>
        <taxon>Brugia</taxon>
    </lineage>
</organism>
<comment type="subcellular location">
    <subcellularLocation>
        <location evidence="1">Golgi apparatus membrane</location>
        <topology evidence="1">Multi-pass membrane protein</topology>
    </subcellularLocation>
</comment>
<dbReference type="OMA" id="IMWYSGM"/>
<reference evidence="15" key="1">
    <citation type="journal article" date="2007" name="Science">
        <title>Draft genome of the filarial nematode parasite Brugia malayi.</title>
        <authorList>
            <person name="Ghedin E."/>
            <person name="Wang S."/>
            <person name="Spiro D."/>
            <person name="Caler E."/>
            <person name="Zhao Q."/>
            <person name="Crabtree J."/>
            <person name="Allen J.E."/>
            <person name="Delcher A.L."/>
            <person name="Guiliano D.B."/>
            <person name="Miranda-Saavedra D."/>
            <person name="Angiuoli S.V."/>
            <person name="Creasy T."/>
            <person name="Amedeo P."/>
            <person name="Haas B."/>
            <person name="El-Sayed N.M."/>
            <person name="Wortman J.R."/>
            <person name="Feldblyum T."/>
            <person name="Tallon L."/>
            <person name="Schatz M."/>
            <person name="Shumway M."/>
            <person name="Koo H."/>
            <person name="Salzberg S.L."/>
            <person name="Schobel S."/>
            <person name="Pertea M."/>
            <person name="Pop M."/>
            <person name="White O."/>
            <person name="Barton G.J."/>
            <person name="Carlow C.K."/>
            <person name="Crawford M.J."/>
            <person name="Daub J."/>
            <person name="Dimmic M.W."/>
            <person name="Estes C.F."/>
            <person name="Foster J.M."/>
            <person name="Ganatra M."/>
            <person name="Gregory W.F."/>
            <person name="Johnson N.M."/>
            <person name="Jin J."/>
            <person name="Komuniecki R."/>
            <person name="Korf I."/>
            <person name="Kumar S."/>
            <person name="Laney S."/>
            <person name="Li B.W."/>
            <person name="Li W."/>
            <person name="Lindblom T.H."/>
            <person name="Lustigman S."/>
            <person name="Ma D."/>
            <person name="Maina C.V."/>
            <person name="Martin D.M."/>
            <person name="McCarter J.P."/>
            <person name="McReynolds L."/>
            <person name="Mitreva M."/>
            <person name="Nutman T.B."/>
            <person name="Parkinson J."/>
            <person name="Peregrin-Alvarez J.M."/>
            <person name="Poole C."/>
            <person name="Ren Q."/>
            <person name="Saunders L."/>
            <person name="Sluder A.E."/>
            <person name="Smith K."/>
            <person name="Stanke M."/>
            <person name="Unnasch T.R."/>
            <person name="Ware J."/>
            <person name="Wei A.D."/>
            <person name="Weil G."/>
            <person name="Williams D.J."/>
            <person name="Zhang Y."/>
            <person name="Williams S.A."/>
            <person name="Fraser-Liggett C."/>
            <person name="Slatko B."/>
            <person name="Blaxter M.L."/>
            <person name="Scott A.L."/>
        </authorList>
    </citation>
    <scope>NUCLEOTIDE SEQUENCE</scope>
    <source>
        <strain evidence="15">FR3</strain>
    </source>
</reference>
<feature type="transmembrane region" description="Helical" evidence="12">
    <location>
        <begin position="135"/>
        <end position="159"/>
    </location>
</feature>
<keyword evidence="9 12" id="KW-0472">Membrane</keyword>
<feature type="domain" description="Cation/H+ exchanger transmembrane" evidence="14">
    <location>
        <begin position="68"/>
        <end position="419"/>
    </location>
</feature>
<dbReference type="AlphaFoldDB" id="A0A1I9GEM2"/>
<feature type="transmembrane region" description="Helical" evidence="12">
    <location>
        <begin position="243"/>
        <end position="260"/>
    </location>
</feature>
<protein>
    <recommendedName>
        <fullName evidence="11">Sodium/hydrogen exchanger</fullName>
    </recommendedName>
</protein>
<evidence type="ECO:0000256" key="13">
    <source>
        <dbReference type="SAM" id="SignalP"/>
    </source>
</evidence>
<evidence type="ECO:0000256" key="8">
    <source>
        <dbReference type="ARBA" id="ARBA00023065"/>
    </source>
</evidence>
<feature type="transmembrane region" description="Helical" evidence="12">
    <location>
        <begin position="211"/>
        <end position="231"/>
    </location>
</feature>
<evidence type="ECO:0000259" key="14">
    <source>
        <dbReference type="Pfam" id="PF00999"/>
    </source>
</evidence>
<keyword evidence="10 11" id="KW-0739">Sodium transport</keyword>
<feature type="transmembrane region" description="Helical" evidence="12">
    <location>
        <begin position="298"/>
        <end position="320"/>
    </location>
</feature>
<evidence type="ECO:0000256" key="7">
    <source>
        <dbReference type="ARBA" id="ARBA00023053"/>
    </source>
</evidence>
<comment type="similarity">
    <text evidence="11">Belongs to the monovalent cation:proton antiporter 1 (CPA1) transporter (TC 2.A.36) family.</text>
</comment>
<feature type="transmembrane region" description="Helical" evidence="12">
    <location>
        <begin position="398"/>
        <end position="418"/>
    </location>
</feature>
<sequence>MLSISSGGRSTLSFAGLLRFLLLLPVNADLLPGSNSGTGSDVVYNKTTKIPILSIDEHSEDVEERKSSMSQYIFSCSLPPIIFENGYNLHKGDFFMNMFPILSFATLGTVISALTIGSVLYVLGQADLIYKMRVAESFAFGSMISAVDPVATLAIFQALNVERMLYMLVFGESIFNDAVSIVLTSTSLEMSLQNVTCSTSVSLFSPVISRFTYIFLISALLGVFVGLLSALMFKYVDLRKTPSLEFALLLIFAYLLYGLADAISLSGIMATLFCSITMSQYTHFNISPITQITMQQTFRTLAFVAETCTFAYLGLALFTIKLQFEPMFVSWSILLCFVGRAFNVFPLAYLANKCRHPQISIKNQFIMWYSGMRGAVAFALALHISIENQETKRVLLTTTLFIVLFTIIFLGGTTLPVLREYEKRVTRIDLLLSKTQEMFIFDQSEHLADTEKIDTFTKYERDTHKGAAYKFNELFVRPFFVRKYTLKELQENRMSMHRITNKLLNADCSGVTRQFSTDETSTSSSITQSLL</sequence>
<keyword evidence="7" id="KW-0915">Sodium</keyword>
<keyword evidence="4 11" id="KW-0812">Transmembrane</keyword>
<evidence type="ECO:0000256" key="1">
    <source>
        <dbReference type="ARBA" id="ARBA00004653"/>
    </source>
</evidence>
<keyword evidence="2 11" id="KW-0813">Transport</keyword>
<dbReference type="NCBIfam" id="TIGR00840">
    <property type="entry name" value="b_cpa1"/>
    <property type="match status" value="1"/>
</dbReference>
<dbReference type="InterPro" id="IPR018422">
    <property type="entry name" value="Cation/H_exchanger_CPA1"/>
</dbReference>
<feature type="chain" id="PRO_5009328467" description="Sodium/hydrogen exchanger" evidence="13">
    <location>
        <begin position="29"/>
        <end position="531"/>
    </location>
</feature>
<dbReference type="PANTHER" id="PTHR10110">
    <property type="entry name" value="SODIUM/HYDROGEN EXCHANGER"/>
    <property type="match status" value="1"/>
</dbReference>
<evidence type="ECO:0000313" key="15">
    <source>
        <dbReference type="EMBL" id="CTP81946.1"/>
    </source>
</evidence>
<gene>
    <name evidence="15" type="primary">Bma-nhx-8</name>
    <name evidence="15" type="ORF">BM_Bm6313</name>
</gene>
<evidence type="ECO:0000256" key="9">
    <source>
        <dbReference type="ARBA" id="ARBA00023136"/>
    </source>
</evidence>
<dbReference type="GO" id="GO:0015385">
    <property type="term" value="F:sodium:proton antiporter activity"/>
    <property type="evidence" value="ECO:0007669"/>
    <property type="project" value="InterPro"/>
</dbReference>
<reference evidence="15" key="2">
    <citation type="submission" date="2012-12" db="EMBL/GenBank/DDBJ databases">
        <authorList>
            <consortium name="WormBase Consortium"/>
            <person name="Ghedin E."/>
            <person name="Paulini M."/>
        </authorList>
    </citation>
    <scope>NUCLEOTIDE SEQUENCE</scope>
    <source>
        <strain evidence="15">FR3</strain>
    </source>
</reference>
<keyword evidence="13" id="KW-0732">Signal</keyword>